<evidence type="ECO:0000313" key="3">
    <source>
        <dbReference type="Proteomes" id="UP001272183"/>
    </source>
</evidence>
<reference evidence="1" key="1">
    <citation type="submission" date="2021-06" db="EMBL/GenBank/DDBJ databases">
        <title>Collection of gut derived symbiotic bacterial strains cultured from healthy donors.</title>
        <authorList>
            <person name="Lin H."/>
            <person name="Littmann E."/>
            <person name="Pamer E.G."/>
        </authorList>
    </citation>
    <scope>NUCLEOTIDE SEQUENCE</scope>
    <source>
        <strain evidence="1">MSK.19.9</strain>
    </source>
</reference>
<accession>A0AAW9CIP6</accession>
<dbReference type="RefSeq" id="WP_217054650.1">
    <property type="nucleotide sequence ID" value="NZ_JAHOFX010000003.1"/>
</dbReference>
<organism evidence="2 3">
    <name type="scientific">Bifidobacterium longum</name>
    <dbReference type="NCBI Taxonomy" id="216816"/>
    <lineage>
        <taxon>Bacteria</taxon>
        <taxon>Bacillati</taxon>
        <taxon>Actinomycetota</taxon>
        <taxon>Actinomycetes</taxon>
        <taxon>Bifidobacteriales</taxon>
        <taxon>Bifidobacteriaceae</taxon>
        <taxon>Bifidobacterium</taxon>
    </lineage>
</organism>
<dbReference type="EMBL" id="JAHOFX010000003">
    <property type="protein sequence ID" value="MBV3438087.1"/>
    <property type="molecule type" value="Genomic_DNA"/>
</dbReference>
<dbReference type="Proteomes" id="UP001195937">
    <property type="component" value="Unassembled WGS sequence"/>
</dbReference>
<proteinExistence type="predicted"/>
<evidence type="ECO:0000313" key="2">
    <source>
        <dbReference type="EMBL" id="MDW7547057.1"/>
    </source>
</evidence>
<comment type="caution">
    <text evidence="2">The sequence shown here is derived from an EMBL/GenBank/DDBJ whole genome shotgun (WGS) entry which is preliminary data.</text>
</comment>
<dbReference type="Proteomes" id="UP001272183">
    <property type="component" value="Unassembled WGS sequence"/>
</dbReference>
<gene>
    <name evidence="1" type="ORF">KSW34_03375</name>
    <name evidence="2" type="ORF">SCX10_09545</name>
</gene>
<reference evidence="2" key="2">
    <citation type="submission" date="2023-10" db="EMBL/GenBank/DDBJ databases">
        <title>Supernatant from a Refined Defined Microbial Community Protects Mice from Clostridioides difficile Infection.</title>
        <authorList>
            <person name="Douchant K."/>
            <person name="He S.-M."/>
            <person name="Noordhof C."/>
            <person name="Greenlaw J."/>
            <person name="Schroeter K."/>
            <person name="Vancuren S.J."/>
            <person name="Sjaarda C."/>
            <person name="Allen-Vercoe E."/>
            <person name="Gloor G.B."/>
            <person name="Vanner S.J."/>
            <person name="Petrof E.O."/>
            <person name="Sheth P.M."/>
            <person name="Guzman M."/>
        </authorList>
    </citation>
    <scope>NUCLEOTIDE SEQUENCE</scope>
    <source>
        <strain evidence="2">16-6-I_4_FM</strain>
    </source>
</reference>
<evidence type="ECO:0000313" key="1">
    <source>
        <dbReference type="EMBL" id="MBV3438087.1"/>
    </source>
</evidence>
<name>A0AAW9CIP6_BIFLN</name>
<sequence length="119" mass="13176">MRERYIMAVLRDDWDWARYLGSLRWDVTDKDGNLIPLTVDVRRGCDAVERIDLMVHSAYVKPFDVKVPVLCPQDASELDGVLHALLERVMDGCVASGYADPRGAAVSTGDGLVDLAVID</sequence>
<dbReference type="EMBL" id="JAWUDL010000023">
    <property type="protein sequence ID" value="MDW7547057.1"/>
    <property type="molecule type" value="Genomic_DNA"/>
</dbReference>
<protein>
    <submittedName>
        <fullName evidence="2">Uncharacterized protein</fullName>
    </submittedName>
</protein>
<dbReference type="AlphaFoldDB" id="A0AAW9CIP6"/>